<dbReference type="InterPro" id="IPR036869">
    <property type="entry name" value="J_dom_sf"/>
</dbReference>
<dbReference type="Proteomes" id="UP000600449">
    <property type="component" value="Unassembled WGS sequence"/>
</dbReference>
<proteinExistence type="predicted"/>
<accession>A0A917Q6K8</accession>
<evidence type="ECO:0000313" key="3">
    <source>
        <dbReference type="EMBL" id="GGK30708.1"/>
    </source>
</evidence>
<dbReference type="GO" id="GO:0005737">
    <property type="term" value="C:cytoplasm"/>
    <property type="evidence" value="ECO:0007669"/>
    <property type="project" value="TreeGrafter"/>
</dbReference>
<dbReference type="CDD" id="cd06257">
    <property type="entry name" value="DnaJ"/>
    <property type="match status" value="1"/>
</dbReference>
<dbReference type="CDD" id="cd10747">
    <property type="entry name" value="DnaJ_C"/>
    <property type="match status" value="1"/>
</dbReference>
<dbReference type="SUPFAM" id="SSF46565">
    <property type="entry name" value="Chaperone J-domain"/>
    <property type="match status" value="1"/>
</dbReference>
<evidence type="ECO:0000256" key="1">
    <source>
        <dbReference type="ARBA" id="ARBA00023186"/>
    </source>
</evidence>
<dbReference type="InterPro" id="IPR002939">
    <property type="entry name" value="DnaJ_C"/>
</dbReference>
<dbReference type="EMBL" id="BMMF01000004">
    <property type="protein sequence ID" value="GGK30708.1"/>
    <property type="molecule type" value="Genomic_DNA"/>
</dbReference>
<dbReference type="InterPro" id="IPR001623">
    <property type="entry name" value="DnaJ_domain"/>
</dbReference>
<dbReference type="PROSITE" id="PS00636">
    <property type="entry name" value="DNAJ_1"/>
    <property type="match status" value="1"/>
</dbReference>
<dbReference type="AlphaFoldDB" id="A0A917Q6K8"/>
<dbReference type="Gene3D" id="1.10.287.110">
    <property type="entry name" value="DnaJ domain"/>
    <property type="match status" value="1"/>
</dbReference>
<sequence length="336" mass="34502">MRDPYDVLGVSRQASEADVKKAFRKLAKQYHPDQNKDPKAGAKFSEVNTAYEILGDADKRKQFDRGEIDGDGKPRFRGFDGFGGGAGRGAGAGAGAGSGGFGGFEGFARGARGAGSADDLFSQIFGEAFRQAEARGTGAGPGGFGGFSGAGPGGGPGAGAGGARRAAAKGADLEATMTVTLEEIAAGATKRVRLPNGREVEVMVPKGVSDGQVIRLRGLGQASALGEPGDVMLTVEIAPHERFTKDGADLRVRIPVPLEDAVLGAPVRVPTLTGAVEMKVPPMSSGGRTFRLRGKGLPSKSGQGDLLAVLEIRLPEEPDEALVEYAKRKKGVKAAG</sequence>
<dbReference type="Pfam" id="PF01556">
    <property type="entry name" value="DnaJ_C"/>
    <property type="match status" value="1"/>
</dbReference>
<dbReference type="SUPFAM" id="SSF49493">
    <property type="entry name" value="HSP40/DnaJ peptide-binding domain"/>
    <property type="match status" value="2"/>
</dbReference>
<dbReference type="GO" id="GO:0042026">
    <property type="term" value="P:protein refolding"/>
    <property type="evidence" value="ECO:0007669"/>
    <property type="project" value="TreeGrafter"/>
</dbReference>
<keyword evidence="1" id="KW-0143">Chaperone</keyword>
<name>A0A917Q6K8_9HYPH</name>
<dbReference type="InterPro" id="IPR008971">
    <property type="entry name" value="HSP40/DnaJ_pept-bd"/>
</dbReference>
<gene>
    <name evidence="3" type="primary">dnaJ</name>
    <name evidence="3" type="ORF">GCM10011322_16590</name>
</gene>
<dbReference type="InterPro" id="IPR018253">
    <property type="entry name" value="DnaJ_domain_CS"/>
</dbReference>
<dbReference type="Gene3D" id="2.60.260.20">
    <property type="entry name" value="Urease metallochaperone UreE, N-terminal domain"/>
    <property type="match status" value="2"/>
</dbReference>
<dbReference type="PROSITE" id="PS50076">
    <property type="entry name" value="DNAJ_2"/>
    <property type="match status" value="1"/>
</dbReference>
<comment type="caution">
    <text evidence="3">The sequence shown here is derived from an EMBL/GenBank/DDBJ whole genome shotgun (WGS) entry which is preliminary data.</text>
</comment>
<reference evidence="3 4" key="1">
    <citation type="journal article" date="2014" name="Int. J. Syst. Evol. Microbiol.">
        <title>Complete genome sequence of Corynebacterium casei LMG S-19264T (=DSM 44701T), isolated from a smear-ripened cheese.</title>
        <authorList>
            <consortium name="US DOE Joint Genome Institute (JGI-PGF)"/>
            <person name="Walter F."/>
            <person name="Albersmeier A."/>
            <person name="Kalinowski J."/>
            <person name="Ruckert C."/>
        </authorList>
    </citation>
    <scope>NUCLEOTIDE SEQUENCE [LARGE SCALE GENOMIC DNA]</scope>
    <source>
        <strain evidence="3 4">CGMCC 1.9161</strain>
    </source>
</reference>
<organism evidence="3 4">
    <name type="scientific">Salinarimonas ramus</name>
    <dbReference type="NCBI Taxonomy" id="690164"/>
    <lineage>
        <taxon>Bacteria</taxon>
        <taxon>Pseudomonadati</taxon>
        <taxon>Pseudomonadota</taxon>
        <taxon>Alphaproteobacteria</taxon>
        <taxon>Hyphomicrobiales</taxon>
        <taxon>Salinarimonadaceae</taxon>
        <taxon>Salinarimonas</taxon>
    </lineage>
</organism>
<evidence type="ECO:0000259" key="2">
    <source>
        <dbReference type="PROSITE" id="PS50076"/>
    </source>
</evidence>
<dbReference type="PANTHER" id="PTHR43096:SF52">
    <property type="entry name" value="DNAJ HOMOLOG 1, MITOCHONDRIAL-RELATED"/>
    <property type="match status" value="1"/>
</dbReference>
<dbReference type="GO" id="GO:0051082">
    <property type="term" value="F:unfolded protein binding"/>
    <property type="evidence" value="ECO:0007669"/>
    <property type="project" value="InterPro"/>
</dbReference>
<dbReference type="RefSeq" id="WP_188911568.1">
    <property type="nucleotide sequence ID" value="NZ_BMMF01000004.1"/>
</dbReference>
<feature type="domain" description="J" evidence="2">
    <location>
        <begin position="3"/>
        <end position="67"/>
    </location>
</feature>
<dbReference type="Pfam" id="PF00226">
    <property type="entry name" value="DnaJ"/>
    <property type="match status" value="1"/>
</dbReference>
<protein>
    <submittedName>
        <fullName evidence="3">Molecular chaperone DnaJ</fullName>
    </submittedName>
</protein>
<dbReference type="SMART" id="SM00271">
    <property type="entry name" value="DnaJ"/>
    <property type="match status" value="1"/>
</dbReference>
<evidence type="ECO:0000313" key="4">
    <source>
        <dbReference type="Proteomes" id="UP000600449"/>
    </source>
</evidence>
<dbReference type="PRINTS" id="PR00625">
    <property type="entry name" value="JDOMAIN"/>
</dbReference>
<keyword evidence="4" id="KW-1185">Reference proteome</keyword>
<dbReference type="PANTHER" id="PTHR43096">
    <property type="entry name" value="DNAJ HOMOLOG 1, MITOCHONDRIAL-RELATED"/>
    <property type="match status" value="1"/>
</dbReference>